<keyword evidence="3" id="KW-0804">Transcription</keyword>
<dbReference type="SUPFAM" id="SSF47413">
    <property type="entry name" value="lambda repressor-like DNA-binding domains"/>
    <property type="match status" value="1"/>
</dbReference>
<dbReference type="eggNOG" id="COG1396">
    <property type="taxonomic scope" value="Bacteria"/>
</dbReference>
<dbReference type="Proteomes" id="UP000186895">
    <property type="component" value="Unassembled WGS sequence"/>
</dbReference>
<evidence type="ECO:0000259" key="4">
    <source>
        <dbReference type="PROSITE" id="PS50943"/>
    </source>
</evidence>
<dbReference type="Pfam" id="PF07883">
    <property type="entry name" value="Cupin_2"/>
    <property type="match status" value="1"/>
</dbReference>
<evidence type="ECO:0000256" key="1">
    <source>
        <dbReference type="ARBA" id="ARBA00023015"/>
    </source>
</evidence>
<keyword evidence="2" id="KW-0238">DNA-binding</keyword>
<evidence type="ECO:0000313" key="6">
    <source>
        <dbReference type="Proteomes" id="UP000186895"/>
    </source>
</evidence>
<proteinExistence type="predicted"/>
<dbReference type="PROSITE" id="PS50943">
    <property type="entry name" value="HTH_CROC1"/>
    <property type="match status" value="1"/>
</dbReference>
<dbReference type="GO" id="GO:0003677">
    <property type="term" value="F:DNA binding"/>
    <property type="evidence" value="ECO:0007669"/>
    <property type="project" value="UniProtKB-KW"/>
</dbReference>
<evidence type="ECO:0000256" key="2">
    <source>
        <dbReference type="ARBA" id="ARBA00023125"/>
    </source>
</evidence>
<dbReference type="CDD" id="cd00093">
    <property type="entry name" value="HTH_XRE"/>
    <property type="match status" value="1"/>
</dbReference>
<keyword evidence="6" id="KW-1185">Reference proteome</keyword>
<protein>
    <submittedName>
        <fullName evidence="5">Transcriptional regulator, XRE family with cupin sensor</fullName>
    </submittedName>
</protein>
<accession>A0A1N6RE23</accession>
<dbReference type="InterPro" id="IPR011051">
    <property type="entry name" value="RmlC_Cupin_sf"/>
</dbReference>
<dbReference type="Pfam" id="PF01381">
    <property type="entry name" value="HTH_3"/>
    <property type="match status" value="1"/>
</dbReference>
<dbReference type="InterPro" id="IPR014710">
    <property type="entry name" value="RmlC-like_jellyroll"/>
</dbReference>
<dbReference type="SMART" id="SM00530">
    <property type="entry name" value="HTH_XRE"/>
    <property type="match status" value="1"/>
</dbReference>
<reference evidence="5 6" key="1">
    <citation type="submission" date="2017-01" db="EMBL/GenBank/DDBJ databases">
        <authorList>
            <person name="Mah S.A."/>
            <person name="Swanson W.J."/>
            <person name="Moy G.W."/>
            <person name="Vacquier V.D."/>
        </authorList>
    </citation>
    <scope>NUCLEOTIDE SEQUENCE [LARGE SCALE GENOMIC DNA]</scope>
    <source>
        <strain evidence="5 6">DSM 7027</strain>
    </source>
</reference>
<dbReference type="STRING" id="49186.SAMN05421647_103274"/>
<dbReference type="CDD" id="cd02209">
    <property type="entry name" value="cupin_XRE_C"/>
    <property type="match status" value="1"/>
</dbReference>
<dbReference type="Gene3D" id="2.60.120.10">
    <property type="entry name" value="Jelly Rolls"/>
    <property type="match status" value="1"/>
</dbReference>
<keyword evidence="1" id="KW-0805">Transcription regulation</keyword>
<name>A0A1N6RE23_9GAMM</name>
<evidence type="ECO:0000256" key="3">
    <source>
        <dbReference type="ARBA" id="ARBA00023163"/>
    </source>
</evidence>
<dbReference type="Gene3D" id="1.10.260.40">
    <property type="entry name" value="lambda repressor-like DNA-binding domains"/>
    <property type="match status" value="1"/>
</dbReference>
<dbReference type="InterPro" id="IPR010982">
    <property type="entry name" value="Lambda_DNA-bd_dom_sf"/>
</dbReference>
<dbReference type="EMBL" id="FTMN01000003">
    <property type="protein sequence ID" value="SIQ27083.1"/>
    <property type="molecule type" value="Genomic_DNA"/>
</dbReference>
<dbReference type="InterPro" id="IPR013096">
    <property type="entry name" value="Cupin_2"/>
</dbReference>
<dbReference type="AlphaFoldDB" id="A0A1N6RE23"/>
<dbReference type="SUPFAM" id="SSF51182">
    <property type="entry name" value="RmlC-like cupins"/>
    <property type="match status" value="1"/>
</dbReference>
<dbReference type="PANTHER" id="PTHR46797:SF23">
    <property type="entry name" value="HTH-TYPE TRANSCRIPTIONAL REGULATOR SUTR"/>
    <property type="match status" value="1"/>
</dbReference>
<dbReference type="InterPro" id="IPR001387">
    <property type="entry name" value="Cro/C1-type_HTH"/>
</dbReference>
<dbReference type="InterPro" id="IPR050807">
    <property type="entry name" value="TransReg_Diox_bact_type"/>
</dbReference>
<sequence length="187" mass="21330">MQPIDQFLSHRLKTLRKEKGWSLDKTSKETGVSKAMLGQIERSESSPTLATLWKIASGFNTSLSAFIESNQDVSTGNEIREADQLRHKPSIDEMLVAPLFPYDQQYGFELFELTLMPGYERLSDPHVKGVTEHVIVIRGEMELLIEGKWQPMKQGEAIRFAADKEHGYRNLSDQPAVFHNLIYYAES</sequence>
<dbReference type="GO" id="GO:0003700">
    <property type="term" value="F:DNA-binding transcription factor activity"/>
    <property type="evidence" value="ECO:0007669"/>
    <property type="project" value="TreeGrafter"/>
</dbReference>
<dbReference type="PANTHER" id="PTHR46797">
    <property type="entry name" value="HTH-TYPE TRANSCRIPTIONAL REGULATOR"/>
    <property type="match status" value="1"/>
</dbReference>
<feature type="domain" description="HTH cro/C1-type" evidence="4">
    <location>
        <begin position="12"/>
        <end position="66"/>
    </location>
</feature>
<dbReference type="GO" id="GO:0005829">
    <property type="term" value="C:cytosol"/>
    <property type="evidence" value="ECO:0007669"/>
    <property type="project" value="TreeGrafter"/>
</dbReference>
<gene>
    <name evidence="5" type="ORF">SAMN05421647_103274</name>
</gene>
<evidence type="ECO:0000313" key="5">
    <source>
        <dbReference type="EMBL" id="SIQ27083.1"/>
    </source>
</evidence>
<organism evidence="5 6">
    <name type="scientific">Marinobacterium stanieri</name>
    <dbReference type="NCBI Taxonomy" id="49186"/>
    <lineage>
        <taxon>Bacteria</taxon>
        <taxon>Pseudomonadati</taxon>
        <taxon>Pseudomonadota</taxon>
        <taxon>Gammaproteobacteria</taxon>
        <taxon>Oceanospirillales</taxon>
        <taxon>Oceanospirillaceae</taxon>
        <taxon>Marinobacterium</taxon>
    </lineage>
</organism>
<dbReference type="RefSeq" id="WP_076462447.1">
    <property type="nucleotide sequence ID" value="NZ_FTMN01000003.1"/>
</dbReference>